<keyword evidence="3" id="KW-0378">Hydrolase</keyword>
<name>A0A9R1AAT7_TRITD</name>
<dbReference type="SUPFAM" id="SSF50630">
    <property type="entry name" value="Acid proteases"/>
    <property type="match status" value="1"/>
</dbReference>
<keyword evidence="2" id="KW-0645">Protease</keyword>
<dbReference type="GO" id="GO:0006508">
    <property type="term" value="P:proteolysis"/>
    <property type="evidence" value="ECO:0007669"/>
    <property type="project" value="UniProtKB-KW"/>
</dbReference>
<dbReference type="InterPro" id="IPR033121">
    <property type="entry name" value="PEPTIDASE_A1"/>
</dbReference>
<dbReference type="PANTHER" id="PTHR47967">
    <property type="entry name" value="OS07G0603500 PROTEIN-RELATED"/>
    <property type="match status" value="1"/>
</dbReference>
<dbReference type="PANTHER" id="PTHR47967:SF57">
    <property type="entry name" value="PEPTIDASE A1 DOMAIN-CONTAINING PROTEIN"/>
    <property type="match status" value="1"/>
</dbReference>
<dbReference type="InterPro" id="IPR051708">
    <property type="entry name" value="Plant_Aspart_Prot_A1"/>
</dbReference>
<evidence type="ECO:0000313" key="6">
    <source>
        <dbReference type="Proteomes" id="UP000324705"/>
    </source>
</evidence>
<comment type="similarity">
    <text evidence="1">Belongs to the peptidase A1 family.</text>
</comment>
<dbReference type="Pfam" id="PF14541">
    <property type="entry name" value="TAXi_C"/>
    <property type="match status" value="1"/>
</dbReference>
<dbReference type="AlphaFoldDB" id="A0A9R1AAT7"/>
<dbReference type="Gramene" id="TRITD7Bv1G196430.1">
    <property type="protein sequence ID" value="TRITD7Bv1G196430.1"/>
    <property type="gene ID" value="TRITD7Bv1G196430"/>
</dbReference>
<dbReference type="Gene3D" id="2.40.70.10">
    <property type="entry name" value="Acid Proteases"/>
    <property type="match status" value="2"/>
</dbReference>
<feature type="domain" description="Peptidase A1" evidence="4">
    <location>
        <begin position="1"/>
        <end position="279"/>
    </location>
</feature>
<reference evidence="5 6" key="1">
    <citation type="submission" date="2017-09" db="EMBL/GenBank/DDBJ databases">
        <authorList>
            <consortium name="International Durum Wheat Genome Sequencing Consortium (IDWGSC)"/>
            <person name="Milanesi L."/>
        </authorList>
    </citation>
    <scope>NUCLEOTIDE SEQUENCE [LARGE SCALE GENOMIC DNA]</scope>
    <source>
        <strain evidence="6">cv. Svevo</strain>
    </source>
</reference>
<dbReference type="GO" id="GO:0008233">
    <property type="term" value="F:peptidase activity"/>
    <property type="evidence" value="ECO:0007669"/>
    <property type="project" value="UniProtKB-KW"/>
</dbReference>
<dbReference type="EMBL" id="LT934124">
    <property type="protein sequence ID" value="VAI92144.1"/>
    <property type="molecule type" value="Genomic_DNA"/>
</dbReference>
<dbReference type="Proteomes" id="UP000324705">
    <property type="component" value="Chromosome 7B"/>
</dbReference>
<proteinExistence type="inferred from homology"/>
<dbReference type="PROSITE" id="PS51767">
    <property type="entry name" value="PEPTIDASE_A1"/>
    <property type="match status" value="1"/>
</dbReference>
<dbReference type="OMA" id="HICFEDK"/>
<keyword evidence="6" id="KW-1185">Reference proteome</keyword>
<dbReference type="Pfam" id="PF14543">
    <property type="entry name" value="TAXi_N"/>
    <property type="match status" value="1"/>
</dbReference>
<dbReference type="InterPro" id="IPR021109">
    <property type="entry name" value="Peptidase_aspartic_dom_sf"/>
</dbReference>
<dbReference type="InterPro" id="IPR032861">
    <property type="entry name" value="TAXi_N"/>
</dbReference>
<accession>A0A9R1AAT7</accession>
<evidence type="ECO:0000313" key="5">
    <source>
        <dbReference type="EMBL" id="VAI92144.1"/>
    </source>
</evidence>
<evidence type="ECO:0000256" key="2">
    <source>
        <dbReference type="ARBA" id="ARBA00022670"/>
    </source>
</evidence>
<evidence type="ECO:0000259" key="4">
    <source>
        <dbReference type="PROSITE" id="PS51767"/>
    </source>
</evidence>
<dbReference type="InterPro" id="IPR032799">
    <property type="entry name" value="TAXi_C"/>
</dbReference>
<protein>
    <recommendedName>
        <fullName evidence="4">Peptidase A1 domain-containing protein</fullName>
    </recommendedName>
</protein>
<sequence>MEREDSCLYSMSYGRESSYSVGKIVTDRLTLGPNDEAVIAGFVFGCSLGTNYNKLEAGIMGFGAEAFSFFMQVSHFVGYEAFSYCFSSDRQKQGYLSIGNYSRTSSSYSTPMFVATPRPVFSKLPRSMYSLQLNSLSVNGITLHSDPYEMTVDSGTEMTLLLSDTFDELDNAVTQAVEPLGYMRTRSTIWSDNHICFEDKDFTPFKNWSALPVVELLFGSGAKLRVPPQSAFYNDGGHGLCMYFVRDAFFVKGMQILGNTVTQSIGITFDIQSEQFVFREGEC</sequence>
<evidence type="ECO:0000256" key="3">
    <source>
        <dbReference type="ARBA" id="ARBA00022801"/>
    </source>
</evidence>
<gene>
    <name evidence="5" type="ORF">TRITD_7Bv1G196430</name>
</gene>
<evidence type="ECO:0000256" key="1">
    <source>
        <dbReference type="ARBA" id="ARBA00007447"/>
    </source>
</evidence>
<organism evidence="5 6">
    <name type="scientific">Triticum turgidum subsp. durum</name>
    <name type="common">Durum wheat</name>
    <name type="synonym">Triticum durum</name>
    <dbReference type="NCBI Taxonomy" id="4567"/>
    <lineage>
        <taxon>Eukaryota</taxon>
        <taxon>Viridiplantae</taxon>
        <taxon>Streptophyta</taxon>
        <taxon>Embryophyta</taxon>
        <taxon>Tracheophyta</taxon>
        <taxon>Spermatophyta</taxon>
        <taxon>Magnoliopsida</taxon>
        <taxon>Liliopsida</taxon>
        <taxon>Poales</taxon>
        <taxon>Poaceae</taxon>
        <taxon>BOP clade</taxon>
        <taxon>Pooideae</taxon>
        <taxon>Triticodae</taxon>
        <taxon>Triticeae</taxon>
        <taxon>Triticinae</taxon>
        <taxon>Triticum</taxon>
    </lineage>
</organism>